<evidence type="ECO:0000313" key="2">
    <source>
        <dbReference type="EMBL" id="TAA44651.1"/>
    </source>
</evidence>
<dbReference type="OrthoDB" id="9779968at2"/>
<dbReference type="Proteomes" id="UP000294164">
    <property type="component" value="Unassembled WGS sequence"/>
</dbReference>
<organism evidence="1 3">
    <name type="scientific">Pseudoxanthomonas winnipegensis</name>
    <dbReference type="NCBI Taxonomy" id="2480810"/>
    <lineage>
        <taxon>Bacteria</taxon>
        <taxon>Pseudomonadati</taxon>
        <taxon>Pseudomonadota</taxon>
        <taxon>Gammaproteobacteria</taxon>
        <taxon>Lysobacterales</taxon>
        <taxon>Lysobacteraceae</taxon>
        <taxon>Pseudoxanthomonas</taxon>
    </lineage>
</organism>
<dbReference type="PANTHER" id="PTHR43737">
    <property type="entry name" value="BLL7424 PROTEIN"/>
    <property type="match status" value="1"/>
</dbReference>
<name>A0A4Q8L8A1_9GAMM</name>
<dbReference type="PANTHER" id="PTHR43737:SF1">
    <property type="entry name" value="DUF1501 DOMAIN-CONTAINING PROTEIN"/>
    <property type="match status" value="1"/>
</dbReference>
<dbReference type="RefSeq" id="WP_014646130.1">
    <property type="nucleotide sequence ID" value="NZ_SHMC01000004.1"/>
</dbReference>
<protein>
    <submittedName>
        <fullName evidence="1">DUF1501 domain-containing protein</fullName>
    </submittedName>
</protein>
<proteinExistence type="predicted"/>
<dbReference type="PROSITE" id="PS51318">
    <property type="entry name" value="TAT"/>
    <property type="match status" value="1"/>
</dbReference>
<dbReference type="EMBL" id="SHMG01000003">
    <property type="protein sequence ID" value="TAA44651.1"/>
    <property type="molecule type" value="Genomic_DNA"/>
</dbReference>
<evidence type="ECO:0000313" key="1">
    <source>
        <dbReference type="EMBL" id="TAA24475.1"/>
    </source>
</evidence>
<evidence type="ECO:0000313" key="3">
    <source>
        <dbReference type="Proteomes" id="UP000292627"/>
    </source>
</evidence>
<dbReference type="InterPro" id="IPR006311">
    <property type="entry name" value="TAT_signal"/>
</dbReference>
<sequence length="378" mass="39883">MTLTRRMFLGAAGAVTTLTLWPWQGQARTAGDTRLLVVLLRGGLDGLHTLIPRDDPQYRSLRGSLVPDDAPALDGSFALHPSLSFAHDLYRRKQLLPVVAVAPPYQERSHFDAQNCLENGTGRPSGAGTGWLNRCAGAMADGEALAIGSVMPLIMRGPGDAATWSPPLPEDVNPILLQRLEPLYSHDAALSASFSRAMATQGTVAGVGGRAARMVAATTAAGRFMAKADGPRIGFVEDSGWDTHANEAAILKNKLSELDVGLRAFHEAAQPIWDRTVVVVVSEFGRTAKVNGTGGTDHGTGGLALLAGGAVRGGHIAGQWPGLAPGDLNEGRDVRVTTDMRALFKGVLAGHLRLDMRTLDTAVFPDSGKVRPMDGLLV</sequence>
<gene>
    <name evidence="2" type="ORF">EA655_06900</name>
    <name evidence="1" type="ORF">EA660_12160</name>
</gene>
<evidence type="ECO:0000313" key="4">
    <source>
        <dbReference type="Proteomes" id="UP000294164"/>
    </source>
</evidence>
<dbReference type="Proteomes" id="UP000292627">
    <property type="component" value="Unassembled WGS sequence"/>
</dbReference>
<reference evidence="3 4" key="1">
    <citation type="submission" date="2019-02" db="EMBL/GenBank/DDBJ databases">
        <title>WGS of Pseudoxanthomonas species novum from clinical isolates.</title>
        <authorList>
            <person name="Bernier A.-M."/>
            <person name="Bernard K."/>
            <person name="Vachon A."/>
        </authorList>
    </citation>
    <scope>NUCLEOTIDE SEQUENCE [LARGE SCALE GENOMIC DNA]</scope>
    <source>
        <strain evidence="2 4">NML130969</strain>
        <strain evidence="1 3">NML171200</strain>
    </source>
</reference>
<comment type="caution">
    <text evidence="1">The sequence shown here is derived from an EMBL/GenBank/DDBJ whole genome shotgun (WGS) entry which is preliminary data.</text>
</comment>
<accession>A0A4Q8L8A1</accession>
<dbReference type="AlphaFoldDB" id="A0A4Q8L8A1"/>
<accession>A0A4Q8M5G3</accession>
<dbReference type="InterPro" id="IPR010869">
    <property type="entry name" value="DUF1501"/>
</dbReference>
<dbReference type="Pfam" id="PF07394">
    <property type="entry name" value="DUF1501"/>
    <property type="match status" value="1"/>
</dbReference>
<dbReference type="EMBL" id="SHMC01000004">
    <property type="protein sequence ID" value="TAA24475.1"/>
    <property type="molecule type" value="Genomic_DNA"/>
</dbReference>